<accession>A0A0G0YLQ4</accession>
<feature type="transmembrane region" description="Helical" evidence="1">
    <location>
        <begin position="399"/>
        <end position="421"/>
    </location>
</feature>
<feature type="transmembrane region" description="Helical" evidence="1">
    <location>
        <begin position="339"/>
        <end position="361"/>
    </location>
</feature>
<feature type="transmembrane region" description="Helical" evidence="1">
    <location>
        <begin position="367"/>
        <end position="387"/>
    </location>
</feature>
<reference evidence="2 3" key="1">
    <citation type="journal article" date="2015" name="Nature">
        <title>rRNA introns, odd ribosomes, and small enigmatic genomes across a large radiation of phyla.</title>
        <authorList>
            <person name="Brown C.T."/>
            <person name="Hug L.A."/>
            <person name="Thomas B.C."/>
            <person name="Sharon I."/>
            <person name="Castelle C.J."/>
            <person name="Singh A."/>
            <person name="Wilkins M.J."/>
            <person name="Williams K.H."/>
            <person name="Banfield J.F."/>
        </authorList>
    </citation>
    <scope>NUCLEOTIDE SEQUENCE [LARGE SCALE GENOMIC DNA]</scope>
</reference>
<feature type="transmembrane region" description="Helical" evidence="1">
    <location>
        <begin position="218"/>
        <end position="240"/>
    </location>
</feature>
<keyword evidence="1" id="KW-0812">Transmembrane</keyword>
<feature type="transmembrane region" description="Helical" evidence="1">
    <location>
        <begin position="299"/>
        <end position="319"/>
    </location>
</feature>
<keyword evidence="1" id="KW-0472">Membrane</keyword>
<evidence type="ECO:0000256" key="1">
    <source>
        <dbReference type="SAM" id="Phobius"/>
    </source>
</evidence>
<proteinExistence type="predicted"/>
<keyword evidence="1" id="KW-1133">Transmembrane helix</keyword>
<feature type="transmembrane region" description="Helical" evidence="1">
    <location>
        <begin position="6"/>
        <end position="25"/>
    </location>
</feature>
<name>A0A0G0YLQ4_UNCKA</name>
<organism evidence="2 3">
    <name type="scientific">candidate division WWE3 bacterium GW2011_GWF1_42_14</name>
    <dbReference type="NCBI Taxonomy" id="1619138"/>
    <lineage>
        <taxon>Bacteria</taxon>
        <taxon>Katanobacteria</taxon>
    </lineage>
</organism>
<dbReference type="Proteomes" id="UP000033847">
    <property type="component" value="Unassembled WGS sequence"/>
</dbReference>
<dbReference type="EMBL" id="LCCU01000012">
    <property type="protein sequence ID" value="KKS37702.1"/>
    <property type="molecule type" value="Genomic_DNA"/>
</dbReference>
<evidence type="ECO:0008006" key="4">
    <source>
        <dbReference type="Google" id="ProtNLM"/>
    </source>
</evidence>
<feature type="transmembrane region" description="Helical" evidence="1">
    <location>
        <begin position="93"/>
        <end position="115"/>
    </location>
</feature>
<comment type="caution">
    <text evidence="2">The sequence shown here is derived from an EMBL/GenBank/DDBJ whole genome shotgun (WGS) entry which is preliminary data.</text>
</comment>
<gene>
    <name evidence="2" type="ORF">UV00_C0012G0001</name>
</gene>
<evidence type="ECO:0000313" key="2">
    <source>
        <dbReference type="EMBL" id="KKS37702.1"/>
    </source>
</evidence>
<sequence>MSKAKTYFFAASLSLILVLLVFRIFKIDPSLPLNYTGDAIVHYNFAKNIETTGWWIFNPNLGAPTGQTLYDFPLTETAHLLIIKLLIMLGLNWYEGINTFFILSFPLITIFSVFVMKRLGLTTQVAIPLSLVYAFLPYHFLRGVNHLFLAGYYVVPLAVYAAYLSASKIELKWPTIVLFALLIASSGAYYTFLSLFFIILGGLLAISKGWNKKLLLNLAKLPIVILFFFFLNYLPALVYAQKYGPNLNATVRLARDTEEYGLKIAQLVLPFEDHNLNILNKIQKRYMSYGSAITNENQYAALGVTAALGFIFLLFWTAFKPNLFKSDKGTSAKLDLLGLLNLGSVLFGTVGGFAVIVSTYINPTFRSMNRVSVFIAFVSLVAVGLILERIKSHKISALAAWLILPIALYDQISLGVMQNFMKNPEEYRSLVKYVDNVEKITGDNAKIYTLPLGQYPEGVDKKMVRIALLTDGIKWGTGAEKWRAANYWQHKVNQLEPKLFLKEIIEEGFTGLLINVEELDAATLAHIERELAQRPLQDSKKEFNYYDLRLYSEFNTIPYTPTDVFYYISGNCLYDQTSAFYCIKSGRVEFENTSDMALTKTIEVSLEFPGGVVEKINEKVTIPAGKSHYLINKEATRNVFPTPINVPVWPVNSGYPTFIIKEISLQ</sequence>
<feature type="transmembrane region" description="Helical" evidence="1">
    <location>
        <begin position="176"/>
        <end position="206"/>
    </location>
</feature>
<feature type="transmembrane region" description="Helical" evidence="1">
    <location>
        <begin position="147"/>
        <end position="164"/>
    </location>
</feature>
<protein>
    <recommendedName>
        <fullName evidence="4">Glycosyltransferase RgtA/B/C/D-like domain-containing protein</fullName>
    </recommendedName>
</protein>
<evidence type="ECO:0000313" key="3">
    <source>
        <dbReference type="Proteomes" id="UP000033847"/>
    </source>
</evidence>
<dbReference type="AlphaFoldDB" id="A0A0G0YLQ4"/>